<evidence type="ECO:0000313" key="3">
    <source>
        <dbReference type="Proteomes" id="UP001596045"/>
    </source>
</evidence>
<dbReference type="EMBL" id="JBHSMT010000028">
    <property type="protein sequence ID" value="MFC5475700.1"/>
    <property type="molecule type" value="Genomic_DNA"/>
</dbReference>
<evidence type="ECO:0000256" key="1">
    <source>
        <dbReference type="SAM" id="MobiDB-lite"/>
    </source>
</evidence>
<feature type="region of interest" description="Disordered" evidence="1">
    <location>
        <begin position="164"/>
        <end position="207"/>
    </location>
</feature>
<organism evidence="2 3">
    <name type="scientific">Paraherbaspirillum soli</name>
    <dbReference type="NCBI Taxonomy" id="631222"/>
    <lineage>
        <taxon>Bacteria</taxon>
        <taxon>Pseudomonadati</taxon>
        <taxon>Pseudomonadota</taxon>
        <taxon>Betaproteobacteria</taxon>
        <taxon>Burkholderiales</taxon>
        <taxon>Oxalobacteraceae</taxon>
        <taxon>Paraherbaspirillum</taxon>
    </lineage>
</organism>
<dbReference type="RefSeq" id="WP_378999233.1">
    <property type="nucleotide sequence ID" value="NZ_JBHSMT010000028.1"/>
</dbReference>
<comment type="caution">
    <text evidence="2">The sequence shown here is derived from an EMBL/GenBank/DDBJ whole genome shotgun (WGS) entry which is preliminary data.</text>
</comment>
<name>A0ABW0MCC2_9BURK</name>
<gene>
    <name evidence="2" type="ORF">ACFPM8_17190</name>
</gene>
<protein>
    <recommendedName>
        <fullName evidence="4">Tetratricopeptide repeat protein</fullName>
    </recommendedName>
</protein>
<evidence type="ECO:0000313" key="2">
    <source>
        <dbReference type="EMBL" id="MFC5475700.1"/>
    </source>
</evidence>
<reference evidence="3" key="1">
    <citation type="journal article" date="2019" name="Int. J. Syst. Evol. Microbiol.">
        <title>The Global Catalogue of Microorganisms (GCM) 10K type strain sequencing project: providing services to taxonomists for standard genome sequencing and annotation.</title>
        <authorList>
            <consortium name="The Broad Institute Genomics Platform"/>
            <consortium name="The Broad Institute Genome Sequencing Center for Infectious Disease"/>
            <person name="Wu L."/>
            <person name="Ma J."/>
        </authorList>
    </citation>
    <scope>NUCLEOTIDE SEQUENCE [LARGE SCALE GENOMIC DNA]</scope>
    <source>
        <strain evidence="3">JCM 17066</strain>
    </source>
</reference>
<sequence>MSKFKIFQEREIDMSRWGSKAVYSIALACLMTPYIAPAAPVAPAMKPDAVAAGSNSAPKTSQADQEIKVLKDVAQVRPTDKTPWLRMTQIKFDAGNYGDAVTYALEVLQRDPADKFAKGIVALGSLKLSIKALNDLSAQNNLNGTVLADAQNQAKMLRESLGETGVVSAAAPEQKTTPPAKKKAVRAVNRSAAPKAGGDTQPFSNLQ</sequence>
<dbReference type="Proteomes" id="UP001596045">
    <property type="component" value="Unassembled WGS sequence"/>
</dbReference>
<evidence type="ECO:0008006" key="4">
    <source>
        <dbReference type="Google" id="ProtNLM"/>
    </source>
</evidence>
<proteinExistence type="predicted"/>
<accession>A0ABW0MCC2</accession>
<keyword evidence="3" id="KW-1185">Reference proteome</keyword>